<reference evidence="2" key="1">
    <citation type="submission" date="2016-03" db="EMBL/GenBank/DDBJ databases">
        <authorList>
            <person name="Sharma R."/>
            <person name="Simister A.R."/>
            <person name="Berg J.A."/>
            <person name="Jensen G.L."/>
            <person name="Keele B.R."/>
            <person name="Ward M.E.H."/>
            <person name="Breakwell D.P."/>
            <person name="Hope S."/>
            <person name="Grose J.H."/>
        </authorList>
    </citation>
    <scope>NUCLEOTIDE SEQUENCE [LARGE SCALE GENOMIC DNA]</scope>
</reference>
<proteinExistence type="predicted"/>
<sequence>MKTILGFSVYPSLNNNQKGVTNPIGEISQLSMSFSRDIGTYTNTDKPGTALLVFTAVDENNVAFQLANTYSLAILSLQAWMLVRIADGRFTNDKTIALQQIKADFDTSWENLAIGDMITDGKYWAPEWVSGKLSGSDDNTIKIWLSDESFELSYPRYELFADYPVPLSQIDVLHEDYATAKTAIDSVTKGDIAKNINAIMGINPPTFVRDIEFKIYDKENTSKWQTGYFTIVGYGKNGNNDDAIYELLKADILANSKFGEDEWALVIPDLFNPIEYVIAPDWRSYSIPNKTTETGTNSPVVDYETMLEMPTKVMKWYPADHIKASLQVFPALHKSLALYSVAKPTNRGGQIKLKELYPDYALLPSDDVEFDRISPDTQAFIFAMQQMLIAAETMSEFSELPSEISRVVRDGVICAAKSVNGIKFLVVAKPYVESLYT</sequence>
<accession>A0A173GDC2</accession>
<dbReference type="Proteomes" id="UP000222975">
    <property type="component" value="Segment"/>
</dbReference>
<keyword evidence="2" id="KW-1185">Reference proteome</keyword>
<evidence type="ECO:0000313" key="1">
    <source>
        <dbReference type="EMBL" id="ANH51610.1"/>
    </source>
</evidence>
<name>A0A173GDC2_9CAUD</name>
<protein>
    <submittedName>
        <fullName evidence="1">Putative virion structural protein</fullName>
    </submittedName>
</protein>
<gene>
    <name evidence="1" type="ORF">SIMMY50_148</name>
</gene>
<organism evidence="1 2">
    <name type="scientific">Erwinia phage vB_EamM_Simmy50</name>
    <dbReference type="NCBI Taxonomy" id="1815988"/>
    <lineage>
        <taxon>Viruses</taxon>
        <taxon>Duplodnaviria</taxon>
        <taxon>Heunggongvirae</taxon>
        <taxon>Uroviricota</taxon>
        <taxon>Caudoviricetes</taxon>
        <taxon>Chimalliviridae</taxon>
        <taxon>Agricanvirus</taxon>
        <taxon>Agricanvirus simmy50</taxon>
    </lineage>
</organism>
<dbReference type="EMBL" id="KU886223">
    <property type="protein sequence ID" value="ANH51610.1"/>
    <property type="molecule type" value="Genomic_DNA"/>
</dbReference>
<evidence type="ECO:0000313" key="2">
    <source>
        <dbReference type="Proteomes" id="UP000222975"/>
    </source>
</evidence>